<protein>
    <recommendedName>
        <fullName evidence="4 5">Large ribosomal subunit protein uL13</fullName>
    </recommendedName>
</protein>
<dbReference type="PATRIC" id="fig|1261.3.peg.253"/>
<gene>
    <name evidence="5" type="primary">rplM</name>
    <name evidence="6" type="ORF">HMPREF3195_00973</name>
</gene>
<dbReference type="InterPro" id="IPR005823">
    <property type="entry name" value="Ribosomal_uL13_bac-type"/>
</dbReference>
<reference evidence="6 7" key="1">
    <citation type="submission" date="2016-02" db="EMBL/GenBank/DDBJ databases">
        <authorList>
            <person name="Wen L."/>
            <person name="He K."/>
            <person name="Yang H."/>
        </authorList>
    </citation>
    <scope>NUCLEOTIDE SEQUENCE [LARGE SCALE GENOMIC DNA]</scope>
    <source>
        <strain evidence="6 7">MJR8628A</strain>
    </source>
</reference>
<proteinExistence type="inferred from homology"/>
<comment type="caution">
    <text evidence="6">The sequence shown here is derived from an EMBL/GenBank/DDBJ whole genome shotgun (WGS) entry which is preliminary data.</text>
</comment>
<dbReference type="EMBL" id="LSQZ01000037">
    <property type="protein sequence ID" value="KXI12887.1"/>
    <property type="molecule type" value="Genomic_DNA"/>
</dbReference>
<dbReference type="GO" id="GO:0006412">
    <property type="term" value="P:translation"/>
    <property type="evidence" value="ECO:0007669"/>
    <property type="project" value="UniProtKB-UniRule"/>
</dbReference>
<dbReference type="Gene3D" id="3.90.1180.10">
    <property type="entry name" value="Ribosomal protein L13"/>
    <property type="match status" value="1"/>
</dbReference>
<dbReference type="InterPro" id="IPR005822">
    <property type="entry name" value="Ribosomal_uL13"/>
</dbReference>
<dbReference type="AlphaFoldDB" id="A0A135YU31"/>
<evidence type="ECO:0000256" key="4">
    <source>
        <dbReference type="ARBA" id="ARBA00035201"/>
    </source>
</evidence>
<dbReference type="PIRSF" id="PIRSF002181">
    <property type="entry name" value="Ribosomal_L13"/>
    <property type="match status" value="1"/>
</dbReference>
<dbReference type="STRING" id="1261.HMPREF3195_00973"/>
<name>A0A135YU31_9FIRM</name>
<comment type="subunit">
    <text evidence="5">Part of the 50S ribosomal subunit.</text>
</comment>
<dbReference type="GO" id="GO:0003735">
    <property type="term" value="F:structural constituent of ribosome"/>
    <property type="evidence" value="ECO:0007669"/>
    <property type="project" value="InterPro"/>
</dbReference>
<evidence type="ECO:0000313" key="6">
    <source>
        <dbReference type="EMBL" id="KXI12887.1"/>
    </source>
</evidence>
<organism evidence="6 7">
    <name type="scientific">Peptostreptococcus anaerobius</name>
    <dbReference type="NCBI Taxonomy" id="1261"/>
    <lineage>
        <taxon>Bacteria</taxon>
        <taxon>Bacillati</taxon>
        <taxon>Bacillota</taxon>
        <taxon>Clostridia</taxon>
        <taxon>Peptostreptococcales</taxon>
        <taxon>Peptostreptococcaceae</taxon>
        <taxon>Peptostreptococcus</taxon>
    </lineage>
</organism>
<evidence type="ECO:0000256" key="5">
    <source>
        <dbReference type="HAMAP-Rule" id="MF_01366"/>
    </source>
</evidence>
<dbReference type="InterPro" id="IPR036899">
    <property type="entry name" value="Ribosomal_uL13_sf"/>
</dbReference>
<dbReference type="PANTHER" id="PTHR11545">
    <property type="entry name" value="RIBOSOMAL PROTEIN L13"/>
    <property type="match status" value="1"/>
</dbReference>
<evidence type="ECO:0000256" key="2">
    <source>
        <dbReference type="ARBA" id="ARBA00022980"/>
    </source>
</evidence>
<dbReference type="CDD" id="cd00392">
    <property type="entry name" value="Ribosomal_L13"/>
    <property type="match status" value="1"/>
</dbReference>
<comment type="similarity">
    <text evidence="1 5">Belongs to the universal ribosomal protein uL13 family.</text>
</comment>
<keyword evidence="3 5" id="KW-0687">Ribonucleoprotein</keyword>
<sequence>MPRTLHIFKEKHKCEKLRRVFMKSYIAKPAEVKRDWYIVDAEGKTLGRIATEIATILRGKNKPTFTPHVDGGDFVVVVNAEKVVLTGKKLTQKFYRYHTGYVGGLKEISYKEMMEKKPEEVVAHAVSGMLPKNKLRDRMMTRLRVYRGAEHPHAAQNPQELNFK</sequence>
<evidence type="ECO:0000256" key="3">
    <source>
        <dbReference type="ARBA" id="ARBA00023274"/>
    </source>
</evidence>
<keyword evidence="2 5" id="KW-0689">Ribosomal protein</keyword>
<dbReference type="Proteomes" id="UP000070326">
    <property type="component" value="Unassembled WGS sequence"/>
</dbReference>
<comment type="function">
    <text evidence="5">This protein is one of the early assembly proteins of the 50S ribosomal subunit, although it is not seen to bind rRNA by itself. It is important during the early stages of 50S assembly.</text>
</comment>
<accession>A0A135YU31</accession>
<dbReference type="HAMAP" id="MF_01366">
    <property type="entry name" value="Ribosomal_uL13"/>
    <property type="match status" value="1"/>
</dbReference>
<dbReference type="SUPFAM" id="SSF52161">
    <property type="entry name" value="Ribosomal protein L13"/>
    <property type="match status" value="1"/>
</dbReference>
<dbReference type="NCBIfam" id="TIGR01066">
    <property type="entry name" value="rplM_bact"/>
    <property type="match status" value="1"/>
</dbReference>
<dbReference type="GO" id="GO:0022625">
    <property type="term" value="C:cytosolic large ribosomal subunit"/>
    <property type="evidence" value="ECO:0007669"/>
    <property type="project" value="TreeGrafter"/>
</dbReference>
<dbReference type="Pfam" id="PF00572">
    <property type="entry name" value="Ribosomal_L13"/>
    <property type="match status" value="1"/>
</dbReference>
<dbReference type="GO" id="GO:0003729">
    <property type="term" value="F:mRNA binding"/>
    <property type="evidence" value="ECO:0007669"/>
    <property type="project" value="TreeGrafter"/>
</dbReference>
<dbReference type="FunFam" id="3.90.1180.10:FF:000001">
    <property type="entry name" value="50S ribosomal protein L13"/>
    <property type="match status" value="1"/>
</dbReference>
<dbReference type="PANTHER" id="PTHR11545:SF2">
    <property type="entry name" value="LARGE RIBOSOMAL SUBUNIT PROTEIN UL13M"/>
    <property type="match status" value="1"/>
</dbReference>
<dbReference type="eggNOG" id="COG0102">
    <property type="taxonomic scope" value="Bacteria"/>
</dbReference>
<dbReference type="GO" id="GO:0017148">
    <property type="term" value="P:negative regulation of translation"/>
    <property type="evidence" value="ECO:0007669"/>
    <property type="project" value="TreeGrafter"/>
</dbReference>
<evidence type="ECO:0000313" key="7">
    <source>
        <dbReference type="Proteomes" id="UP000070326"/>
    </source>
</evidence>
<evidence type="ECO:0000256" key="1">
    <source>
        <dbReference type="ARBA" id="ARBA00006227"/>
    </source>
</evidence>